<dbReference type="GO" id="GO:0016020">
    <property type="term" value="C:membrane"/>
    <property type="evidence" value="ECO:0007669"/>
    <property type="project" value="TreeGrafter"/>
</dbReference>
<name>A0A158EG06_9BURK</name>
<dbReference type="Pfam" id="PF12697">
    <property type="entry name" value="Abhydrolase_6"/>
    <property type="match status" value="1"/>
</dbReference>
<evidence type="ECO:0000313" key="3">
    <source>
        <dbReference type="Proteomes" id="UP000071859"/>
    </source>
</evidence>
<protein>
    <submittedName>
        <fullName evidence="2">Alpha/beta hydrolase</fullName>
    </submittedName>
</protein>
<feature type="domain" description="AB hydrolase-1" evidence="1">
    <location>
        <begin position="17"/>
        <end position="254"/>
    </location>
</feature>
<dbReference type="AlphaFoldDB" id="A0A158EG06"/>
<gene>
    <name evidence="2" type="ORF">AWB78_07615</name>
</gene>
<dbReference type="GO" id="GO:0047372">
    <property type="term" value="F:monoacylglycerol lipase activity"/>
    <property type="evidence" value="ECO:0007669"/>
    <property type="project" value="TreeGrafter"/>
</dbReference>
<dbReference type="PANTHER" id="PTHR43798">
    <property type="entry name" value="MONOACYLGLYCEROL LIPASE"/>
    <property type="match status" value="1"/>
</dbReference>
<dbReference type="SUPFAM" id="SSF53474">
    <property type="entry name" value="alpha/beta-Hydrolases"/>
    <property type="match status" value="1"/>
</dbReference>
<dbReference type="Proteomes" id="UP000071859">
    <property type="component" value="Unassembled WGS sequence"/>
</dbReference>
<dbReference type="OrthoDB" id="8680283at2"/>
<dbReference type="GO" id="GO:0046464">
    <property type="term" value="P:acylglycerol catabolic process"/>
    <property type="evidence" value="ECO:0007669"/>
    <property type="project" value="TreeGrafter"/>
</dbReference>
<dbReference type="PANTHER" id="PTHR43798:SF5">
    <property type="entry name" value="MONOACYLGLYCEROL LIPASE ABHD6"/>
    <property type="match status" value="1"/>
</dbReference>
<keyword evidence="3" id="KW-1185">Reference proteome</keyword>
<reference evidence="2" key="1">
    <citation type="submission" date="2016-01" db="EMBL/GenBank/DDBJ databases">
        <authorList>
            <person name="Peeters C."/>
        </authorList>
    </citation>
    <scope>NUCLEOTIDE SEQUENCE</scope>
    <source>
        <strain evidence="2">LMG 29321</strain>
    </source>
</reference>
<dbReference type="Gene3D" id="3.40.50.1820">
    <property type="entry name" value="alpha/beta hydrolase"/>
    <property type="match status" value="1"/>
</dbReference>
<evidence type="ECO:0000259" key="1">
    <source>
        <dbReference type="Pfam" id="PF12697"/>
    </source>
</evidence>
<keyword evidence="2" id="KW-0378">Hydrolase</keyword>
<dbReference type="InterPro" id="IPR000073">
    <property type="entry name" value="AB_hydrolase_1"/>
</dbReference>
<organism evidence="2 3">
    <name type="scientific">Caballeronia calidae</name>
    <dbReference type="NCBI Taxonomy" id="1777139"/>
    <lineage>
        <taxon>Bacteria</taxon>
        <taxon>Pseudomonadati</taxon>
        <taxon>Pseudomonadota</taxon>
        <taxon>Betaproteobacteria</taxon>
        <taxon>Burkholderiales</taxon>
        <taxon>Burkholderiaceae</taxon>
        <taxon>Caballeronia</taxon>
    </lineage>
</organism>
<comment type="caution">
    <text evidence="2">The sequence shown here is derived from an EMBL/GenBank/DDBJ whole genome shotgun (WGS) entry which is preliminary data.</text>
</comment>
<dbReference type="InterPro" id="IPR050266">
    <property type="entry name" value="AB_hydrolase_sf"/>
</dbReference>
<proteinExistence type="predicted"/>
<accession>A0A158EG06</accession>
<evidence type="ECO:0000313" key="2">
    <source>
        <dbReference type="EMBL" id="SAL05640.1"/>
    </source>
</evidence>
<dbReference type="RefSeq" id="WP_062611733.1">
    <property type="nucleotide sequence ID" value="NZ_FCOX02000086.1"/>
</dbReference>
<sequence length="269" mass="29510">MNTFVHYRVEGENDPTLIFVHGFGCEIQDWQPLILALSSRYRCVALDLPGHGRSSKATEATVTEMALAVNTVRNQSKGRPVILVGHSLGCKVIREAYAMSQTDVVGMVFIEGALYVADREEILNRARSAVDAEGFSAFADKHFRAMFNENAAPALVTSVLGRLQTLDPSFGRDLYLDAVGWDPVSGIDTLKRIAVPVLVLQSTFVDANLKRRALEPGVATPFMKAVREHVADVSVKAILGHGHFPMLEAPETVALAINEFAQRFVRAYL</sequence>
<dbReference type="EMBL" id="FCOX02000086">
    <property type="protein sequence ID" value="SAL05640.1"/>
    <property type="molecule type" value="Genomic_DNA"/>
</dbReference>
<dbReference type="InterPro" id="IPR029058">
    <property type="entry name" value="AB_hydrolase_fold"/>
</dbReference>